<accession>A0A9J6PB23</accession>
<dbReference type="Proteomes" id="UP001056429">
    <property type="component" value="Unassembled WGS sequence"/>
</dbReference>
<dbReference type="InterPro" id="IPR020594">
    <property type="entry name" value="Ribosomal_bL9_bac/chp"/>
</dbReference>
<dbReference type="FunFam" id="3.40.5.10:FF:000002">
    <property type="entry name" value="50S ribosomal protein L9"/>
    <property type="match status" value="1"/>
</dbReference>
<dbReference type="NCBIfam" id="TIGR00158">
    <property type="entry name" value="L9"/>
    <property type="match status" value="1"/>
</dbReference>
<proteinExistence type="inferred from homology"/>
<dbReference type="GO" id="GO:0005840">
    <property type="term" value="C:ribosome"/>
    <property type="evidence" value="ECO:0007669"/>
    <property type="project" value="UniProtKB-KW"/>
</dbReference>
<dbReference type="InterPro" id="IPR020069">
    <property type="entry name" value="Ribosomal_bL9_C"/>
</dbReference>
<dbReference type="GO" id="GO:0006412">
    <property type="term" value="P:translation"/>
    <property type="evidence" value="ECO:0007669"/>
    <property type="project" value="UniProtKB-UniRule"/>
</dbReference>
<keyword evidence="3 7" id="KW-0694">RNA-binding</keyword>
<dbReference type="PANTHER" id="PTHR21368">
    <property type="entry name" value="50S RIBOSOMAL PROTEIN L9"/>
    <property type="match status" value="1"/>
</dbReference>
<dbReference type="EMBL" id="JAGSOJ010000005">
    <property type="protein sequence ID" value="MCM1992336.1"/>
    <property type="molecule type" value="Genomic_DNA"/>
</dbReference>
<dbReference type="RefSeq" id="WP_250861493.1">
    <property type="nucleotide sequence ID" value="NZ_JAGSOJ010000005.1"/>
</dbReference>
<comment type="function">
    <text evidence="7">Binds to the 23S rRNA.</text>
</comment>
<evidence type="ECO:0000256" key="7">
    <source>
        <dbReference type="HAMAP-Rule" id="MF_00503"/>
    </source>
</evidence>
<gene>
    <name evidence="7 10" type="primary">rplI</name>
    <name evidence="10" type="ORF">KDK92_21695</name>
</gene>
<dbReference type="Gene3D" id="3.40.5.10">
    <property type="entry name" value="Ribosomal protein L9, N-terminal domain"/>
    <property type="match status" value="1"/>
</dbReference>
<evidence type="ECO:0000256" key="3">
    <source>
        <dbReference type="ARBA" id="ARBA00022884"/>
    </source>
</evidence>
<keyword evidence="8" id="KW-0175">Coiled coil</keyword>
<name>A0A9J6PB23_9CLOT</name>
<keyword evidence="11" id="KW-1185">Reference proteome</keyword>
<dbReference type="Gene3D" id="3.10.430.100">
    <property type="entry name" value="Ribosomal protein L9, C-terminal domain"/>
    <property type="match status" value="1"/>
</dbReference>
<dbReference type="SUPFAM" id="SSF55658">
    <property type="entry name" value="L9 N-domain-like"/>
    <property type="match status" value="1"/>
</dbReference>
<keyword evidence="5 7" id="KW-0687">Ribonucleoprotein</keyword>
<reference evidence="10" key="1">
    <citation type="journal article" date="2021" name="mSystems">
        <title>Bacteria and Archaea Synergistically Convert Glycine Betaine to Biogenic Methane in the Formosa Cold Seep of the South China Sea.</title>
        <authorList>
            <person name="Li L."/>
            <person name="Zhang W."/>
            <person name="Zhang S."/>
            <person name="Song L."/>
            <person name="Sun Q."/>
            <person name="Zhang H."/>
            <person name="Xiang H."/>
            <person name="Dong X."/>
        </authorList>
    </citation>
    <scope>NUCLEOTIDE SEQUENCE</scope>
    <source>
        <strain evidence="10">ZWT</strain>
    </source>
</reference>
<evidence type="ECO:0000313" key="11">
    <source>
        <dbReference type="Proteomes" id="UP001056429"/>
    </source>
</evidence>
<dbReference type="Pfam" id="PF03948">
    <property type="entry name" value="Ribosomal_L9_C"/>
    <property type="match status" value="1"/>
</dbReference>
<dbReference type="Pfam" id="PF01281">
    <property type="entry name" value="Ribosomal_L9_N"/>
    <property type="match status" value="1"/>
</dbReference>
<dbReference type="HAMAP" id="MF_00503">
    <property type="entry name" value="Ribosomal_bL9"/>
    <property type="match status" value="1"/>
</dbReference>
<dbReference type="InterPro" id="IPR009027">
    <property type="entry name" value="Ribosomal_bL9/RNase_H1_N"/>
</dbReference>
<reference evidence="10" key="2">
    <citation type="submission" date="2021-04" db="EMBL/GenBank/DDBJ databases">
        <authorList>
            <person name="Dong X."/>
        </authorList>
    </citation>
    <scope>NUCLEOTIDE SEQUENCE</scope>
    <source>
        <strain evidence="10">ZWT</strain>
    </source>
</reference>
<dbReference type="SUPFAM" id="SSF55653">
    <property type="entry name" value="Ribosomal protein L9 C-domain"/>
    <property type="match status" value="1"/>
</dbReference>
<feature type="coiled-coil region" evidence="8">
    <location>
        <begin position="37"/>
        <end position="75"/>
    </location>
</feature>
<evidence type="ECO:0000256" key="8">
    <source>
        <dbReference type="SAM" id="Coils"/>
    </source>
</evidence>
<comment type="similarity">
    <text evidence="1 7">Belongs to the bacterial ribosomal protein bL9 family.</text>
</comment>
<organism evidence="10 11">
    <name type="scientific">Oceanirhabdus seepicola</name>
    <dbReference type="NCBI Taxonomy" id="2828781"/>
    <lineage>
        <taxon>Bacteria</taxon>
        <taxon>Bacillati</taxon>
        <taxon>Bacillota</taxon>
        <taxon>Clostridia</taxon>
        <taxon>Eubacteriales</taxon>
        <taxon>Clostridiaceae</taxon>
        <taxon>Oceanirhabdus</taxon>
    </lineage>
</organism>
<dbReference type="GO" id="GO:0003735">
    <property type="term" value="F:structural constituent of ribosome"/>
    <property type="evidence" value="ECO:0007669"/>
    <property type="project" value="InterPro"/>
</dbReference>
<evidence type="ECO:0000256" key="1">
    <source>
        <dbReference type="ARBA" id="ARBA00010605"/>
    </source>
</evidence>
<evidence type="ECO:0000313" key="10">
    <source>
        <dbReference type="EMBL" id="MCM1992336.1"/>
    </source>
</evidence>
<dbReference type="InterPro" id="IPR036791">
    <property type="entry name" value="Ribosomal_bL9_C_sf"/>
</dbReference>
<evidence type="ECO:0000259" key="9">
    <source>
        <dbReference type="PROSITE" id="PS00651"/>
    </source>
</evidence>
<feature type="domain" description="Ribosomal protein L9" evidence="9">
    <location>
        <begin position="13"/>
        <end position="40"/>
    </location>
</feature>
<evidence type="ECO:0000256" key="6">
    <source>
        <dbReference type="ARBA" id="ARBA00035292"/>
    </source>
</evidence>
<dbReference type="InterPro" id="IPR036935">
    <property type="entry name" value="Ribosomal_bL9_N_sf"/>
</dbReference>
<dbReference type="AlphaFoldDB" id="A0A9J6PB23"/>
<evidence type="ECO:0000256" key="5">
    <source>
        <dbReference type="ARBA" id="ARBA00023274"/>
    </source>
</evidence>
<sequence length="147" mass="16377">MKVILLKDVKGKGKQGDVVNVSDGYARNFLFAKNLAKEATTGNINMLNNQKEKERKKKQEEIEAAQQKAAELKGKEIKIIAKSGDNGKLFGAITNKDIVSELKKKFGFEIDKKKIVMDTIKTVGAYDIELKIYPKVSAKMMVIVESV</sequence>
<dbReference type="PROSITE" id="PS00651">
    <property type="entry name" value="RIBOSOMAL_L9"/>
    <property type="match status" value="1"/>
</dbReference>
<dbReference type="InterPro" id="IPR000244">
    <property type="entry name" value="Ribosomal_bL9"/>
</dbReference>
<protein>
    <recommendedName>
        <fullName evidence="6 7">Large ribosomal subunit protein bL9</fullName>
    </recommendedName>
</protein>
<dbReference type="GO" id="GO:0019843">
    <property type="term" value="F:rRNA binding"/>
    <property type="evidence" value="ECO:0007669"/>
    <property type="project" value="UniProtKB-UniRule"/>
</dbReference>
<dbReference type="GO" id="GO:1990904">
    <property type="term" value="C:ribonucleoprotein complex"/>
    <property type="evidence" value="ECO:0007669"/>
    <property type="project" value="UniProtKB-KW"/>
</dbReference>
<evidence type="ECO:0000256" key="2">
    <source>
        <dbReference type="ARBA" id="ARBA00022730"/>
    </source>
</evidence>
<comment type="caution">
    <text evidence="10">The sequence shown here is derived from an EMBL/GenBank/DDBJ whole genome shotgun (WGS) entry which is preliminary data.</text>
</comment>
<keyword evidence="4 7" id="KW-0689">Ribosomal protein</keyword>
<evidence type="ECO:0000256" key="4">
    <source>
        <dbReference type="ARBA" id="ARBA00022980"/>
    </source>
</evidence>
<keyword evidence="2 7" id="KW-0699">rRNA-binding</keyword>
<dbReference type="InterPro" id="IPR020070">
    <property type="entry name" value="Ribosomal_bL9_N"/>
</dbReference>